<keyword evidence="1" id="KW-0812">Transmembrane</keyword>
<keyword evidence="2" id="KW-0067">ATP-binding</keyword>
<dbReference type="RefSeq" id="WP_042545538.1">
    <property type="nucleotide sequence ID" value="NZ_JXSQ01000050.1"/>
</dbReference>
<dbReference type="AlphaFoldDB" id="A0A0D0IJQ8"/>
<evidence type="ECO:0000313" key="2">
    <source>
        <dbReference type="EMBL" id="KIP51282.1"/>
    </source>
</evidence>
<evidence type="ECO:0000256" key="1">
    <source>
        <dbReference type="SAM" id="Phobius"/>
    </source>
</evidence>
<protein>
    <submittedName>
        <fullName evidence="2">DNA/RNA helicase</fullName>
    </submittedName>
</protein>
<keyword evidence="1" id="KW-0472">Membrane</keyword>
<gene>
    <name evidence="2" type="ORF">SD72_16365</name>
</gene>
<keyword evidence="2" id="KW-0547">Nucleotide-binding</keyword>
<comment type="caution">
    <text evidence="2">The sequence shown here is derived from an EMBL/GenBank/DDBJ whole genome shotgun (WGS) entry which is preliminary data.</text>
</comment>
<sequence>MKLSRKRRRELRGLRSDAQELLDQQLAVIGNAGSVIKHAGHQARLLSDEHVAPRVDVAVDRVRPVVDRGVASARNAARSVRRATAPAVANALASTIRTLDEIENPKAAAQVRDFGVRTGYLEPVKKKRSAGGIVAIVLGSVAAVGVGYALWQAFRTDDELWVAPEG</sequence>
<name>A0A0D0IJQ8_9MICO</name>
<reference evidence="2 3" key="1">
    <citation type="submission" date="2015-01" db="EMBL/GenBank/DDBJ databases">
        <title>Draft genome sequence of Leucobacter komagatae strain VKM ST2845.</title>
        <authorList>
            <person name="Karlyshev A.V."/>
            <person name="Kudryashova E.B."/>
        </authorList>
    </citation>
    <scope>NUCLEOTIDE SEQUENCE [LARGE SCALE GENOMIC DNA]</scope>
    <source>
        <strain evidence="2 3">VKM ST2845</strain>
    </source>
</reference>
<feature type="transmembrane region" description="Helical" evidence="1">
    <location>
        <begin position="130"/>
        <end position="151"/>
    </location>
</feature>
<dbReference type="GO" id="GO:0004386">
    <property type="term" value="F:helicase activity"/>
    <property type="evidence" value="ECO:0007669"/>
    <property type="project" value="UniProtKB-KW"/>
</dbReference>
<keyword evidence="2" id="KW-0378">Hydrolase</keyword>
<keyword evidence="3" id="KW-1185">Reference proteome</keyword>
<dbReference type="OrthoDB" id="5123379at2"/>
<accession>A0A0D0IJQ8</accession>
<evidence type="ECO:0000313" key="3">
    <source>
        <dbReference type="Proteomes" id="UP000032120"/>
    </source>
</evidence>
<dbReference type="Proteomes" id="UP000032120">
    <property type="component" value="Unassembled WGS sequence"/>
</dbReference>
<keyword evidence="2" id="KW-0347">Helicase</keyword>
<keyword evidence="1" id="KW-1133">Transmembrane helix</keyword>
<proteinExistence type="predicted"/>
<organism evidence="2 3">
    <name type="scientific">Leucobacter komagatae</name>
    <dbReference type="NCBI Taxonomy" id="55969"/>
    <lineage>
        <taxon>Bacteria</taxon>
        <taxon>Bacillati</taxon>
        <taxon>Actinomycetota</taxon>
        <taxon>Actinomycetes</taxon>
        <taxon>Micrococcales</taxon>
        <taxon>Microbacteriaceae</taxon>
        <taxon>Leucobacter</taxon>
    </lineage>
</organism>
<dbReference type="EMBL" id="JXSQ01000050">
    <property type="protein sequence ID" value="KIP51282.1"/>
    <property type="molecule type" value="Genomic_DNA"/>
</dbReference>